<reference evidence="1" key="1">
    <citation type="journal article" date="2015" name="Proc. Natl. Acad. Sci. U.S.A.">
        <title>Networks of energetic and metabolic interactions define dynamics in microbial communities.</title>
        <authorList>
            <person name="Embree M."/>
            <person name="Liu J.K."/>
            <person name="Al-Bassam M.M."/>
            <person name="Zengler K."/>
        </authorList>
    </citation>
    <scope>NUCLEOTIDE SEQUENCE</scope>
</reference>
<name>A0A0W8G158_9ZZZZ</name>
<organism evidence="1">
    <name type="scientific">hydrocarbon metagenome</name>
    <dbReference type="NCBI Taxonomy" id="938273"/>
    <lineage>
        <taxon>unclassified sequences</taxon>
        <taxon>metagenomes</taxon>
        <taxon>ecological metagenomes</taxon>
    </lineage>
</organism>
<evidence type="ECO:0000313" key="1">
    <source>
        <dbReference type="EMBL" id="KUG26854.1"/>
    </source>
</evidence>
<dbReference type="AlphaFoldDB" id="A0A0W8G158"/>
<comment type="caution">
    <text evidence="1">The sequence shown here is derived from an EMBL/GenBank/DDBJ whole genome shotgun (WGS) entry which is preliminary data.</text>
</comment>
<protein>
    <submittedName>
        <fullName evidence="1">Uncharacterized protein</fullName>
    </submittedName>
</protein>
<dbReference type="EMBL" id="LNQE01000396">
    <property type="protein sequence ID" value="KUG26854.1"/>
    <property type="molecule type" value="Genomic_DNA"/>
</dbReference>
<proteinExistence type="predicted"/>
<accession>A0A0W8G158</accession>
<gene>
    <name evidence="1" type="ORF">ASZ90_003294</name>
</gene>
<sequence>MKKDKTFCDLSKDYIAKHLDEIIPLINNPKFICKKCARAANNETHLCKPVKIKNK</sequence>